<gene>
    <name evidence="2" type="ORF">CHRIB12_LOCUS5151</name>
</gene>
<evidence type="ECO:0000313" key="2">
    <source>
        <dbReference type="EMBL" id="CAB5351424.1"/>
    </source>
</evidence>
<evidence type="ECO:0000256" key="1">
    <source>
        <dbReference type="SAM" id="MobiDB-lite"/>
    </source>
</evidence>
<name>A0A916E450_9GLOM</name>
<evidence type="ECO:0000313" key="3">
    <source>
        <dbReference type="Proteomes" id="UP000684084"/>
    </source>
</evidence>
<protein>
    <recommendedName>
        <fullName evidence="4">VWFA domain-containing protein</fullName>
    </recommendedName>
</protein>
<feature type="compositionally biased region" description="Basic and acidic residues" evidence="1">
    <location>
        <begin position="453"/>
        <end position="462"/>
    </location>
</feature>
<dbReference type="AlphaFoldDB" id="A0A916E450"/>
<dbReference type="Proteomes" id="UP000684084">
    <property type="component" value="Unassembled WGS sequence"/>
</dbReference>
<dbReference type="EMBL" id="CAGKOT010000008">
    <property type="protein sequence ID" value="CAB5351424.1"/>
    <property type="molecule type" value="Genomic_DNA"/>
</dbReference>
<accession>A0A916E450</accession>
<comment type="caution">
    <text evidence="2">The sequence shown here is derived from an EMBL/GenBank/DDBJ whole genome shotgun (WGS) entry which is preliminary data.</text>
</comment>
<feature type="region of interest" description="Disordered" evidence="1">
    <location>
        <begin position="453"/>
        <end position="478"/>
    </location>
</feature>
<proteinExistence type="predicted"/>
<evidence type="ECO:0008006" key="4">
    <source>
        <dbReference type="Google" id="ProtNLM"/>
    </source>
</evidence>
<organism evidence="2 3">
    <name type="scientific">Rhizophagus irregularis</name>
    <dbReference type="NCBI Taxonomy" id="588596"/>
    <lineage>
        <taxon>Eukaryota</taxon>
        <taxon>Fungi</taxon>
        <taxon>Fungi incertae sedis</taxon>
        <taxon>Mucoromycota</taxon>
        <taxon>Glomeromycotina</taxon>
        <taxon>Glomeromycetes</taxon>
        <taxon>Glomerales</taxon>
        <taxon>Glomeraceae</taxon>
        <taxon>Rhizophagus</taxon>
    </lineage>
</organism>
<reference evidence="2" key="1">
    <citation type="submission" date="2020-05" db="EMBL/GenBank/DDBJ databases">
        <authorList>
            <person name="Rincon C."/>
            <person name="Sanders R I."/>
            <person name="Robbins C."/>
            <person name="Chaturvedi A."/>
        </authorList>
    </citation>
    <scope>NUCLEOTIDE SEQUENCE</scope>
    <source>
        <strain evidence="2">CHB12</strain>
    </source>
</reference>
<sequence>MRCTEGVWMSLVNTKKYIYVALDFEGLKSLERTPQEDLFLTLFNTVVSNLILFKNQFAVNRDMSTMFQRFQDGATLFESDSKIFQAKLCIIIKDVPSADREDIVREFKIKFSQLVSEEGEDNFISRMYKGGLDIIPWPMFNDAAWFKTLSKVNKKLDKQEAKYENARTFLQNTKVIMAKLKICDWGSLDENLIQIRVATLKRLLPTVVAYGLEQKDSVNEQLMDRDSGEPIDDPLVNHFCGYEHQCREDCQDDGICQVVTEPKKQEETYKGLVKETSITFTKYIQLSERLKCNKKIPPNEFTHTGTHTHKENGFHYCNAQCKFCEYYCTLPYGHAQQTHETRHGNMTQTEFTGEDSEFEYAGHKLRVGDQGTFVLCNLHCKDLGRHRHIDYCKNEENCKSGNQGQGQDIQHINEKVQPNPEKPKDFISHKLFWEQTGFKDPYSVQEQQEFTKCDHECPDEKHHRSQGSSAPPPTKSFCELQLFHAPHNPSSNPPDGYGFIK</sequence>
<dbReference type="OrthoDB" id="2388458at2759"/>